<dbReference type="SMART" id="SM00855">
    <property type="entry name" value="PGAM"/>
    <property type="match status" value="1"/>
</dbReference>
<sequence length="255" mass="29805">MKIDRMFENKDKLNFTKELKMSASHPSYDSFKSLILLRHGESLTNLDLSAYGHFKDHEVPLSEYGKKEAVQCGSYWACYCKEKEVNSVLVLHSHYLRAKNTADIIASALKDNVRDVRSEEVEHIHEQLWPECQTLHFDKVKDYLHNCLKLRHKKGIYHYKFPRGGENGQDVSKRAQLFIEEFQTRYLLDSSDLIIVVTHSYFMRVLLKELFEWSIEEFGQIRKPKNCKGYMLSLSGGILTLESNQLAFKDSNEMD</sequence>
<dbReference type="InterPro" id="IPR029033">
    <property type="entry name" value="His_PPase_superfam"/>
</dbReference>
<evidence type="ECO:0000313" key="2">
    <source>
        <dbReference type="Proteomes" id="UP001500736"/>
    </source>
</evidence>
<dbReference type="EMBL" id="BAAAGF010000001">
    <property type="protein sequence ID" value="GAA0740411.1"/>
    <property type="molecule type" value="Genomic_DNA"/>
</dbReference>
<comment type="caution">
    <text evidence="1">The sequence shown here is derived from an EMBL/GenBank/DDBJ whole genome shotgun (WGS) entry which is preliminary data.</text>
</comment>
<dbReference type="Gene3D" id="3.40.50.1240">
    <property type="entry name" value="Phosphoglycerate mutase-like"/>
    <property type="match status" value="1"/>
</dbReference>
<dbReference type="PROSITE" id="PS00175">
    <property type="entry name" value="PG_MUTASE"/>
    <property type="match status" value="1"/>
</dbReference>
<dbReference type="SUPFAM" id="SSF53254">
    <property type="entry name" value="Phosphoglycerate mutase-like"/>
    <property type="match status" value="1"/>
</dbReference>
<protein>
    <submittedName>
        <fullName evidence="1">Histidine phosphatase family protein</fullName>
    </submittedName>
</protein>
<reference evidence="1 2" key="1">
    <citation type="journal article" date="2019" name="Int. J. Syst. Evol. Microbiol.">
        <title>The Global Catalogue of Microorganisms (GCM) 10K type strain sequencing project: providing services to taxonomists for standard genome sequencing and annotation.</title>
        <authorList>
            <consortium name="The Broad Institute Genomics Platform"/>
            <consortium name="The Broad Institute Genome Sequencing Center for Infectious Disease"/>
            <person name="Wu L."/>
            <person name="Ma J."/>
        </authorList>
    </citation>
    <scope>NUCLEOTIDE SEQUENCE [LARGE SCALE GENOMIC DNA]</scope>
    <source>
        <strain evidence="1 2">JCM 15976</strain>
    </source>
</reference>
<dbReference type="Proteomes" id="UP001500736">
    <property type="component" value="Unassembled WGS sequence"/>
</dbReference>
<dbReference type="PANTHER" id="PTHR46192">
    <property type="entry name" value="BROAD-RANGE ACID PHOSPHATASE DET1"/>
    <property type="match status" value="1"/>
</dbReference>
<dbReference type="InterPro" id="IPR013078">
    <property type="entry name" value="His_Pase_superF_clade-1"/>
</dbReference>
<accession>A0ABN1JI92</accession>
<keyword evidence="2" id="KW-1185">Reference proteome</keyword>
<dbReference type="RefSeq" id="WP_343796361.1">
    <property type="nucleotide sequence ID" value="NZ_BAAAGF010000001.1"/>
</dbReference>
<name>A0ABN1JI92_9FLAO</name>
<gene>
    <name evidence="1" type="ORF">GCM10009431_10520</name>
</gene>
<dbReference type="Pfam" id="PF00300">
    <property type="entry name" value="His_Phos_1"/>
    <property type="match status" value="1"/>
</dbReference>
<evidence type="ECO:0000313" key="1">
    <source>
        <dbReference type="EMBL" id="GAA0740411.1"/>
    </source>
</evidence>
<dbReference type="InterPro" id="IPR052765">
    <property type="entry name" value="PGM-Related"/>
</dbReference>
<dbReference type="CDD" id="cd07067">
    <property type="entry name" value="HP_PGM_like"/>
    <property type="match status" value="1"/>
</dbReference>
<proteinExistence type="predicted"/>
<organism evidence="1 2">
    <name type="scientific">Gaetbulibacter jejuensis</name>
    <dbReference type="NCBI Taxonomy" id="584607"/>
    <lineage>
        <taxon>Bacteria</taxon>
        <taxon>Pseudomonadati</taxon>
        <taxon>Bacteroidota</taxon>
        <taxon>Flavobacteriia</taxon>
        <taxon>Flavobacteriales</taxon>
        <taxon>Flavobacteriaceae</taxon>
        <taxon>Gaetbulibacter</taxon>
    </lineage>
</organism>
<dbReference type="InterPro" id="IPR001345">
    <property type="entry name" value="PG/BPGM_mutase_AS"/>
</dbReference>